<gene>
    <name evidence="2" type="ORF">GCM10025770_26670</name>
</gene>
<dbReference type="RefSeq" id="WP_345533531.1">
    <property type="nucleotide sequence ID" value="NZ_BAABLD010000008.1"/>
</dbReference>
<evidence type="ECO:0000313" key="3">
    <source>
        <dbReference type="Proteomes" id="UP001500547"/>
    </source>
</evidence>
<keyword evidence="3" id="KW-1185">Reference proteome</keyword>
<protein>
    <recommendedName>
        <fullName evidence="4">Baseplate protein J-like domain-containing protein</fullName>
    </recommendedName>
</protein>
<dbReference type="Proteomes" id="UP001500547">
    <property type="component" value="Unassembled WGS sequence"/>
</dbReference>
<dbReference type="EMBL" id="BAABLD010000008">
    <property type="protein sequence ID" value="GAA5167660.1"/>
    <property type="molecule type" value="Genomic_DNA"/>
</dbReference>
<evidence type="ECO:0008006" key="4">
    <source>
        <dbReference type="Google" id="ProtNLM"/>
    </source>
</evidence>
<proteinExistence type="predicted"/>
<evidence type="ECO:0000256" key="1">
    <source>
        <dbReference type="SAM" id="MobiDB-lite"/>
    </source>
</evidence>
<feature type="region of interest" description="Disordered" evidence="1">
    <location>
        <begin position="1"/>
        <end position="29"/>
    </location>
</feature>
<sequence length="1033" mass="112600">MSSESIVQNMISQLGQSQADRSPPELAPEFFQVDPRSEADLLAEARKQAALMRFYDNRPDKASGNWADFIPAPAPGSSDAELLARSEGDVPPHLGLLGSFFALYREPQALLNAFTARHMDFQYRRALGFTARAAQPDHAHLGLELKKGAAAIAITPDQAFTGGKDATGVELIYKPVRDVVINHGKVSALHSVHRGERTLHFAPVANSADGLGAALDAAQPKWSGFGDDTLPAAPVGFALASPVLRMQEGKRHVTLELTLGGVDATRHTADNFKQSLEAHLTGPKGWLGPFPVDASVQGNLLTVTFELGPSDAAVVDYKTDLHAMAFSAQAPVVQLLLKPDTALGYTDLDTLSLSVARVRVDVSGVQNLVLENDFGSLNPKKAFQPFGPQPVVGSRFMVGCEEALSKHVTALSVNLTWQALPPNLVLYYNHYSNKNQLSNGVTGQLVFSDRTGQEHKSKQDILLRDSAGVTHLSPTAPAVEPEHGGNRYERRDRRLFGLLSGGSIVSRLLGQRQRLHFPMLNRPVVPPPAVRNGFITVALEDDFLHADYRRESVYHAIHQDKVTLNEPWTPTAQGISLNYSAESDAIDMSLTGEAGETSFTNPDVQFFHVGCFGQAREHSFLREQLDYVSQKTVPLLPQYPDDGELLIGVSGVAAGDSLSLLLQVAEGSADPELATPTVSWSVLADNHWRALTPQELALDTTNHLLTSGIVALTLPRETSTEHTAMPNGLVWLRAAIHSGSAAACQLIEIANNAVEVAFHDQGNDPAHLNSTLPAGSIAKLKAPQSAIKRIAQPYAGFGGRPVEDDAALTRRAAERLRHRNRCITPWDYERMLLEAFPSVHKVKCIPHASESSWLAPGHVMLIAIPDLRNQNAVDPLAPKVDLDTLTRMREFAQQHVGMQVALHVKNPRYQRVRLDFKVRFHTGFAFNFYRNELEQALIRALSPWAFDSGDGNTRQIEFGGRLYRSVLLDVVEELPYVDFVTDFRMGVVPEDGSAFADVSELAPQTPDAIFVSDAHHIIAEADAFPALPAAPQS</sequence>
<evidence type="ECO:0000313" key="2">
    <source>
        <dbReference type="EMBL" id="GAA5167660.1"/>
    </source>
</evidence>
<name>A0ABP9QUP4_9RHOO</name>
<comment type="caution">
    <text evidence="2">The sequence shown here is derived from an EMBL/GenBank/DDBJ whole genome shotgun (WGS) entry which is preliminary data.</text>
</comment>
<accession>A0ABP9QUP4</accession>
<reference evidence="3" key="1">
    <citation type="journal article" date="2019" name="Int. J. Syst. Evol. Microbiol.">
        <title>The Global Catalogue of Microorganisms (GCM) 10K type strain sequencing project: providing services to taxonomists for standard genome sequencing and annotation.</title>
        <authorList>
            <consortium name="The Broad Institute Genomics Platform"/>
            <consortium name="The Broad Institute Genome Sequencing Center for Infectious Disease"/>
            <person name="Wu L."/>
            <person name="Ma J."/>
        </authorList>
    </citation>
    <scope>NUCLEOTIDE SEQUENCE [LARGE SCALE GENOMIC DNA]</scope>
    <source>
        <strain evidence="3">JCM 18715</strain>
    </source>
</reference>
<organism evidence="2 3">
    <name type="scientific">Viridibacterium curvum</name>
    <dbReference type="NCBI Taxonomy" id="1101404"/>
    <lineage>
        <taxon>Bacteria</taxon>
        <taxon>Pseudomonadati</taxon>
        <taxon>Pseudomonadota</taxon>
        <taxon>Betaproteobacteria</taxon>
        <taxon>Rhodocyclales</taxon>
        <taxon>Rhodocyclaceae</taxon>
        <taxon>Viridibacterium</taxon>
    </lineage>
</organism>
<feature type="compositionally biased region" description="Polar residues" evidence="1">
    <location>
        <begin position="1"/>
        <end position="20"/>
    </location>
</feature>